<dbReference type="SUPFAM" id="SSF51905">
    <property type="entry name" value="FAD/NAD(P)-binding domain"/>
    <property type="match status" value="1"/>
</dbReference>
<keyword evidence="3" id="KW-1185">Reference proteome</keyword>
<dbReference type="Gene3D" id="3.50.50.60">
    <property type="entry name" value="FAD/NAD(P)-binding domain"/>
    <property type="match status" value="1"/>
</dbReference>
<dbReference type="RefSeq" id="WP_344067746.1">
    <property type="nucleotide sequence ID" value="NZ_BAAAPN010000059.1"/>
</dbReference>
<comment type="caution">
    <text evidence="2">The sequence shown here is derived from an EMBL/GenBank/DDBJ whole genome shotgun (WGS) entry which is preliminary data.</text>
</comment>
<dbReference type="PANTHER" id="PTHR10742">
    <property type="entry name" value="FLAVIN MONOAMINE OXIDASE"/>
    <property type="match status" value="1"/>
</dbReference>
<dbReference type="Proteomes" id="UP001501475">
    <property type="component" value="Unassembled WGS sequence"/>
</dbReference>
<dbReference type="PANTHER" id="PTHR10742:SF410">
    <property type="entry name" value="LYSINE-SPECIFIC HISTONE DEMETHYLASE 2"/>
    <property type="match status" value="1"/>
</dbReference>
<sequence length="417" mass="43372">MTPDVDVVVVGAGVAGLSAARRIQKAGHEVVVLEARERVGGRVLTHQAPGVRPMELGAQVLHGSDHPVWSLVDRDSEATGIDGALIDSAVWIDGSTHALDARGDLVAPLAAHQRLRSLRRRLGPMAGGLTVSAALRMAGVTGAGEFAARQWVEQVSGVAIGDVLLGRLLADAALAPPAGMKFLLDAGLSTIPGRLAEGQRIAFGAPVVAIESTAGGVRAITTSGAVWRSRAMVFTAPPPLVADGTVVIAGLPQAKVDAARELPAAPAVVAGVPVAAPATTDGFVFDPELGFFTWHRGEQHVMLVSKGTEAPTAAHWAAQPERVAETLAGIGCHRMDPTREVALQDWSAEPWSRGAFTMAPDPSSTAAARWRKPFGRIHFAGEATHADVGHPYLDRAIRSGLRAGDEILATAQTKDVA</sequence>
<proteinExistence type="predicted"/>
<accession>A0ABN2KZ07</accession>
<evidence type="ECO:0000259" key="1">
    <source>
        <dbReference type="Pfam" id="PF01593"/>
    </source>
</evidence>
<dbReference type="InterPro" id="IPR050281">
    <property type="entry name" value="Flavin_monoamine_oxidase"/>
</dbReference>
<gene>
    <name evidence="2" type="ORF">GCM10009810_30560</name>
</gene>
<dbReference type="InterPro" id="IPR002937">
    <property type="entry name" value="Amino_oxidase"/>
</dbReference>
<dbReference type="Pfam" id="PF01593">
    <property type="entry name" value="Amino_oxidase"/>
    <property type="match status" value="1"/>
</dbReference>
<protein>
    <submittedName>
        <fullName evidence="2">NAD(P)/FAD-dependent oxidoreductase</fullName>
    </submittedName>
</protein>
<feature type="domain" description="Amine oxidase" evidence="1">
    <location>
        <begin position="14"/>
        <end position="408"/>
    </location>
</feature>
<organism evidence="2 3">
    <name type="scientific">Nostocoides vanveenii</name>
    <dbReference type="NCBI Taxonomy" id="330835"/>
    <lineage>
        <taxon>Bacteria</taxon>
        <taxon>Bacillati</taxon>
        <taxon>Actinomycetota</taxon>
        <taxon>Actinomycetes</taxon>
        <taxon>Micrococcales</taxon>
        <taxon>Intrasporangiaceae</taxon>
        <taxon>Nostocoides</taxon>
    </lineage>
</organism>
<dbReference type="InterPro" id="IPR036188">
    <property type="entry name" value="FAD/NAD-bd_sf"/>
</dbReference>
<dbReference type="EMBL" id="BAAAPN010000059">
    <property type="protein sequence ID" value="GAA1769905.1"/>
    <property type="molecule type" value="Genomic_DNA"/>
</dbReference>
<evidence type="ECO:0000313" key="3">
    <source>
        <dbReference type="Proteomes" id="UP001501475"/>
    </source>
</evidence>
<name>A0ABN2KZ07_9MICO</name>
<reference evidence="2 3" key="1">
    <citation type="journal article" date="2019" name="Int. J. Syst. Evol. Microbiol.">
        <title>The Global Catalogue of Microorganisms (GCM) 10K type strain sequencing project: providing services to taxonomists for standard genome sequencing and annotation.</title>
        <authorList>
            <consortium name="The Broad Institute Genomics Platform"/>
            <consortium name="The Broad Institute Genome Sequencing Center for Infectious Disease"/>
            <person name="Wu L."/>
            <person name="Ma J."/>
        </authorList>
    </citation>
    <scope>NUCLEOTIDE SEQUENCE [LARGE SCALE GENOMIC DNA]</scope>
    <source>
        <strain evidence="2 3">JCM 15591</strain>
    </source>
</reference>
<evidence type="ECO:0000313" key="2">
    <source>
        <dbReference type="EMBL" id="GAA1769905.1"/>
    </source>
</evidence>
<dbReference type="PRINTS" id="PR00420">
    <property type="entry name" value="RNGMNOXGNASE"/>
</dbReference>